<dbReference type="OMA" id="RCIDMSN"/>
<dbReference type="GeneID" id="3830312"/>
<feature type="compositionally biased region" description="Basic and acidic residues" evidence="1">
    <location>
        <begin position="392"/>
        <end position="403"/>
    </location>
</feature>
<evidence type="ECO:0000259" key="2">
    <source>
        <dbReference type="Pfam" id="PF02201"/>
    </source>
</evidence>
<name>A0A077XZ94_PLAYE</name>
<dbReference type="Pfam" id="PF02201">
    <property type="entry name" value="SWIB"/>
    <property type="match status" value="1"/>
</dbReference>
<dbReference type="PANTHER" id="PTHR13844">
    <property type="entry name" value="SWI/SNF-RELATED MATRIX-ASSOCIATED ACTIN-DEPENDENT REGULATOR OF CHROMATIN SUBFAMILY D"/>
    <property type="match status" value="1"/>
</dbReference>
<dbReference type="AlphaFoldDB" id="A0A077XZ94"/>
<evidence type="ECO:0000313" key="6">
    <source>
        <dbReference type="Proteomes" id="UP000072904"/>
    </source>
</evidence>
<dbReference type="InterPro" id="IPR036885">
    <property type="entry name" value="SWIB_MDM2_dom_sf"/>
</dbReference>
<dbReference type="EMBL" id="LM993655">
    <property type="protein sequence ID" value="VTZ71537.1"/>
    <property type="molecule type" value="Genomic_DNA"/>
</dbReference>
<reference evidence="4" key="3">
    <citation type="submission" date="2014-05" db="EMBL/GenBank/DDBJ databases">
        <authorList>
            <person name="Aslett M.A."/>
            <person name="De Silva N."/>
        </authorList>
    </citation>
    <scope>NUCLEOTIDE SEQUENCE</scope>
    <source>
        <strain evidence="4">17X</strain>
    </source>
</reference>
<dbReference type="Gene3D" id="1.10.245.10">
    <property type="entry name" value="SWIB/MDM2 domain"/>
    <property type="match status" value="1"/>
</dbReference>
<proteinExistence type="predicted"/>
<reference evidence="5 6" key="1">
    <citation type="journal article" date="2014" name="BMC Biol.">
        <title>A comprehensive evaluation of rodent malaria parasite genomes and gene expression.</title>
        <authorList>
            <person name="Otto T.D."/>
            <person name="Bohme U."/>
            <person name="Jackson A.P."/>
            <person name="Hunt M."/>
            <person name="Franke-Fayard B."/>
            <person name="Hoeijmakers W.A."/>
            <person name="Religa A.A."/>
            <person name="Robertson L."/>
            <person name="Sanders M."/>
            <person name="Ogun S.A."/>
            <person name="Cunningham D."/>
            <person name="Erhart A."/>
            <person name="Billker O."/>
            <person name="Khan S.M."/>
            <person name="Stunnenberg H.G."/>
            <person name="Langhorne J."/>
            <person name="Holder A.A."/>
            <person name="Waters A.P."/>
            <person name="Newbold C.I."/>
            <person name="Pain A."/>
            <person name="Berriman M."/>
            <person name="Janse C.J."/>
        </authorList>
    </citation>
    <scope>NUCLEOTIDE SEQUENCE [LARGE SCALE GENOMIC DNA]</scope>
    <source>
        <strain evidence="4 5">17X</strain>
        <strain evidence="3 6">YM</strain>
    </source>
</reference>
<feature type="compositionally biased region" description="Basic and acidic residues" evidence="1">
    <location>
        <begin position="430"/>
        <end position="444"/>
    </location>
</feature>
<dbReference type="VEuPathDB" id="PlasmoDB:Py17XNL_000104772"/>
<sequence length="803" mass="94411">MEPIDNLNPNNAFVDNCFEKEDVIKKLYNSVLTRTIKEIDEKKFNLIETSIKYENEINKCIDISNYYINEAFSSALKTEELRRKLRIHIYTVFNDGDKEINYPVDVKIENSENIYKYAIPSSFTFNIHGYILNKDENDYDSSESENVRSKKVKFENVYGNNLITPKEDDCKYSGTEIDDISENNEKIDYCNTNVMKFTSFFSTIMVVRDKETIIYDKKNKNYYDCDKLTFTRIINERKKETIKIFLFLDQKIPFFELSSDLKNLMKSSEETMPEIIKRIYEYSLENDLVGSNCVMKTDEVLKPILEVDEYEFSDLPNLLQKHLSIQKPIVLEHIVDLENEDESESIYDVVIDIFEPYMTLDEGKYKKFLLDSHHLNNLVNFLKMNEINDNKQSELNEGKDSNKSTKYTNNADHSCKIESHEDLVTEGADEINKNENDENVNSKEENDENTNVNVNNDNKSEYTQSIKEESFDSDINELHNNKIKNPQKNNMPSCISISIFEKINDIQNEINSIDDDIINILCKIKQKNSLRLRYTNFYENPCAFIDHVMNSKFPNNMENLSDHNYIYDQSANINDDNYYTLPWVHRGISKYLLIKNKNIDDVLKSVLNSMNLDYKRKIDDTNSNGNTKKKVNFGTENFNQRFKEHMNYNYNNSEVNNNHINNNVNNINHNNINGYDYFGNKNMNYNPSDFLKQPMQNYPYNNMSYENNIPAPMDNYPSSGFNNNMQPNQFIGNMNPENNYMQNNDNNFNVYNNQQIPPYQPQYMNFPFNGINPQNNFNPMYDGNMPMDIYSNNNFYNSNNLGS</sequence>
<dbReference type="EMBL" id="LK934629">
    <property type="protein sequence ID" value="CDU15942.1"/>
    <property type="molecule type" value="Genomic_DNA"/>
</dbReference>
<dbReference type="Proteomes" id="UP000072904">
    <property type="component" value="Chromosome 1"/>
</dbReference>
<organism evidence="3 6">
    <name type="scientific">Plasmodium yoelii</name>
    <dbReference type="NCBI Taxonomy" id="5861"/>
    <lineage>
        <taxon>Eukaryota</taxon>
        <taxon>Sar</taxon>
        <taxon>Alveolata</taxon>
        <taxon>Apicomplexa</taxon>
        <taxon>Aconoidasida</taxon>
        <taxon>Haemosporida</taxon>
        <taxon>Plasmodiidae</taxon>
        <taxon>Plasmodium</taxon>
        <taxon>Plasmodium (Vinckeia)</taxon>
    </lineage>
</organism>
<dbReference type="RefSeq" id="XP_731086.1">
    <property type="nucleotide sequence ID" value="XM_725993.1"/>
</dbReference>
<feature type="domain" description="DM2" evidence="2">
    <location>
        <begin position="255"/>
        <end position="323"/>
    </location>
</feature>
<reference evidence="4" key="4">
    <citation type="submission" date="2019-05" db="EMBL/GenBank/DDBJ databases">
        <authorList>
            <consortium name="Pathogen Informatics"/>
        </authorList>
    </citation>
    <scope>NUCLEOTIDE SEQUENCE</scope>
    <source>
        <strain evidence="4">17X</strain>
    </source>
</reference>
<accession>A0A077XZ94</accession>
<dbReference type="VEuPathDB" id="PlasmoDB:PYYM_0110700"/>
<gene>
    <name evidence="4" type="ORF">PY17X_0111300</name>
    <name evidence="3" type="ORF">PYYM_0110700</name>
</gene>
<evidence type="ECO:0000256" key="1">
    <source>
        <dbReference type="SAM" id="MobiDB-lite"/>
    </source>
</evidence>
<dbReference type="KEGG" id="pyo:PY17X_0111300"/>
<dbReference type="VEuPathDB" id="PlasmoDB:PY03119"/>
<dbReference type="SUPFAM" id="SSF47592">
    <property type="entry name" value="SWIB/MDM2 domain"/>
    <property type="match status" value="1"/>
</dbReference>
<evidence type="ECO:0000313" key="4">
    <source>
        <dbReference type="EMBL" id="VTZ71537.1"/>
    </source>
</evidence>
<dbReference type="Proteomes" id="UP000072874">
    <property type="component" value="Chromosome 1"/>
</dbReference>
<dbReference type="InterPro" id="IPR003121">
    <property type="entry name" value="SWIB_MDM2_domain"/>
</dbReference>
<protein>
    <submittedName>
        <fullName evidence="3">SWI/SNF-related matrix-associated actin-dependent regulator of chromatin</fullName>
    </submittedName>
    <submittedName>
        <fullName evidence="4">SWIB/MDM2 domain-containing protein, putative</fullName>
    </submittedName>
</protein>
<evidence type="ECO:0000313" key="5">
    <source>
        <dbReference type="Proteomes" id="UP000072874"/>
    </source>
</evidence>
<dbReference type="VEuPathDB" id="PlasmoDB:PY17X_0111300"/>
<evidence type="ECO:0000313" key="3">
    <source>
        <dbReference type="EMBL" id="CDU15942.1"/>
    </source>
</evidence>
<reference evidence="3" key="2">
    <citation type="submission" date="2014-05" db="EMBL/GenBank/DDBJ databases">
        <authorList>
            <person name="Aslett A.Martin."/>
            <person name="De Silva Nishadi"/>
        </authorList>
    </citation>
    <scope>NUCLEOTIDE SEQUENCE</scope>
    <source>
        <strain evidence="3">YM</strain>
    </source>
</reference>
<feature type="region of interest" description="Disordered" evidence="1">
    <location>
        <begin position="430"/>
        <end position="459"/>
    </location>
</feature>
<feature type="region of interest" description="Disordered" evidence="1">
    <location>
        <begin position="392"/>
        <end position="415"/>
    </location>
</feature>
<dbReference type="OrthoDB" id="10263741at2759"/>